<dbReference type="InterPro" id="IPR051421">
    <property type="entry name" value="RNA_Proc_DNA_Dmg_Regulator"/>
</dbReference>
<dbReference type="PROSITE" id="PS00028">
    <property type="entry name" value="ZINC_FINGER_C2H2_1"/>
    <property type="match status" value="1"/>
</dbReference>
<dbReference type="Proteomes" id="UP000006769">
    <property type="component" value="Unassembled WGS sequence"/>
</dbReference>
<keyword evidence="4" id="KW-0862">Zinc</keyword>
<dbReference type="Pfam" id="PF16837">
    <property type="entry name" value="SF3A3"/>
    <property type="match status" value="1"/>
</dbReference>
<dbReference type="PANTHER" id="PTHR12786:SF2">
    <property type="entry name" value="SPLICING FACTOR 3A SUBUNIT 3"/>
    <property type="match status" value="1"/>
</dbReference>
<dbReference type="GO" id="GO:0003723">
    <property type="term" value="F:RNA binding"/>
    <property type="evidence" value="ECO:0007669"/>
    <property type="project" value="InterPro"/>
</dbReference>
<feature type="domain" description="C2H2-type" evidence="6">
    <location>
        <begin position="243"/>
        <end position="267"/>
    </location>
</feature>
<dbReference type="VEuPathDB" id="AmoebaDB:ENU1_164480"/>
<dbReference type="EMBL" id="JH928604">
    <property type="protein sequence ID" value="EKE38493.1"/>
    <property type="molecule type" value="Genomic_DNA"/>
</dbReference>
<dbReference type="SMART" id="SM00355">
    <property type="entry name" value="ZnF_C2H2"/>
    <property type="match status" value="2"/>
</dbReference>
<dbReference type="InterPro" id="IPR024598">
    <property type="entry name" value="SF3a60/Prp9_C"/>
</dbReference>
<dbReference type="RefSeq" id="XP_008859174.1">
    <property type="nucleotide sequence ID" value="XM_008860952.1"/>
</dbReference>
<keyword evidence="5" id="KW-0539">Nucleus</keyword>
<proteinExistence type="predicted"/>
<evidence type="ECO:0000313" key="8">
    <source>
        <dbReference type="Proteomes" id="UP000006769"/>
    </source>
</evidence>
<evidence type="ECO:0000256" key="4">
    <source>
        <dbReference type="ARBA" id="ARBA00022833"/>
    </source>
</evidence>
<dbReference type="InterPro" id="IPR031774">
    <property type="entry name" value="SF3A3_dom"/>
</dbReference>
<evidence type="ECO:0000256" key="3">
    <source>
        <dbReference type="ARBA" id="ARBA00022771"/>
    </source>
</evidence>
<evidence type="ECO:0000256" key="1">
    <source>
        <dbReference type="ARBA" id="ARBA00004123"/>
    </source>
</evidence>
<dbReference type="PANTHER" id="PTHR12786">
    <property type="entry name" value="SPLICING FACTOR SF3A-RELATED"/>
    <property type="match status" value="1"/>
</dbReference>
<dbReference type="OMA" id="QRCYHEE"/>
<dbReference type="InterPro" id="IPR036236">
    <property type="entry name" value="Znf_C2H2_sf"/>
</dbReference>
<accession>K2GTX6</accession>
<evidence type="ECO:0000259" key="6">
    <source>
        <dbReference type="PROSITE" id="PS00028"/>
    </source>
</evidence>
<dbReference type="AlphaFoldDB" id="K2GTX6"/>
<comment type="subcellular location">
    <subcellularLocation>
        <location evidence="1">Nucleus</location>
    </subcellularLocation>
</comment>
<dbReference type="GO" id="GO:0005681">
    <property type="term" value="C:spliceosomal complex"/>
    <property type="evidence" value="ECO:0007669"/>
    <property type="project" value="InterPro"/>
</dbReference>
<dbReference type="OrthoDB" id="2160351at2759"/>
<gene>
    <name evidence="7" type="ORF">ENU1_164480</name>
</gene>
<dbReference type="Pfam" id="PF11931">
    <property type="entry name" value="SF3a60_Prp9_C"/>
    <property type="match status" value="1"/>
</dbReference>
<evidence type="ECO:0000256" key="2">
    <source>
        <dbReference type="ARBA" id="ARBA00022723"/>
    </source>
</evidence>
<dbReference type="InterPro" id="IPR013087">
    <property type="entry name" value="Znf_C2H2_type"/>
</dbReference>
<dbReference type="InterPro" id="IPR022755">
    <property type="entry name" value="Znf_C2H2_jaz"/>
</dbReference>
<sequence length="467" mass="55102">MNHNSLVMSLLERTRQLHEEIELFEDEIVRRIKNQPVLQEDKIKNEHIIMKLNHEINQRTGELISLYEDKNGKKEEELQMISGNGNTADLLKLFYQGIEQIKNEFKGKPVSFIESVGPSDDIYEITIPFSGEEMNGKCIDLIVIFNEMINLVEDISQDDWKYIDYIREFWEWESPQNQKRRYHCSCNKWKNYVNNILKYLISFIERSQPLFDINMNISITKKQFSDEQINDMNYKEEVLKKNCFCVYCDKKFSKETVVESHFKSKKHFQMVKKSEERSINETMLLIKELMTNEEMKKVVQSTIENLNLKMGRTVKELDEIAKGNIMDEIEINEEDLENNEEIRKGIDNYPIGDDGRPIPFWLYKLHGLGTEFKCEICGNKSYFGRKEYEKHFQEAQHVRGLKCLGIANSVEFFDICRIKDALALAHKLDVMKKEAEFDVANDEEFEDAEGNIILKKDYLLLQKQGLI</sequence>
<dbReference type="GO" id="GO:0000398">
    <property type="term" value="P:mRNA splicing, via spliceosome"/>
    <property type="evidence" value="ECO:0007669"/>
    <property type="project" value="InterPro"/>
</dbReference>
<dbReference type="SUPFAM" id="SSF57667">
    <property type="entry name" value="beta-beta-alpha zinc fingers"/>
    <property type="match status" value="1"/>
</dbReference>
<name>K2GTX6_ENTNP</name>
<organism evidence="7 8">
    <name type="scientific">Entamoeba nuttalli (strain P19)</name>
    <name type="common">Amoeba</name>
    <dbReference type="NCBI Taxonomy" id="1076696"/>
    <lineage>
        <taxon>Eukaryota</taxon>
        <taxon>Amoebozoa</taxon>
        <taxon>Evosea</taxon>
        <taxon>Archamoebae</taxon>
        <taxon>Mastigamoebida</taxon>
        <taxon>Entamoebidae</taxon>
        <taxon>Entamoeba</taxon>
    </lineage>
</organism>
<dbReference type="Pfam" id="PF12171">
    <property type="entry name" value="zf-C2H2_jaz"/>
    <property type="match status" value="1"/>
</dbReference>
<evidence type="ECO:0000313" key="7">
    <source>
        <dbReference type="EMBL" id="EKE38493.1"/>
    </source>
</evidence>
<dbReference type="GeneID" id="20075352"/>
<evidence type="ECO:0000256" key="5">
    <source>
        <dbReference type="ARBA" id="ARBA00023242"/>
    </source>
</evidence>
<keyword evidence="3" id="KW-0863">Zinc-finger</keyword>
<keyword evidence="2" id="KW-0479">Metal-binding</keyword>
<dbReference type="Gene3D" id="3.30.160.60">
    <property type="entry name" value="Classic Zinc Finger"/>
    <property type="match status" value="1"/>
</dbReference>
<reference evidence="7 8" key="1">
    <citation type="submission" date="2011-11" db="EMBL/GenBank/DDBJ databases">
        <authorList>
            <person name="Hannick L."/>
            <person name="Karamycheva S."/>
            <person name="Lorenzi H."/>
            <person name="Caler E."/>
        </authorList>
    </citation>
    <scope>NUCLEOTIDE SEQUENCE [LARGE SCALE GENOMIC DNA]</scope>
    <source>
        <strain evidence="7 8">P19</strain>
    </source>
</reference>
<protein>
    <submittedName>
        <fullName evidence="7">Splicing factor 3A subunit 3, putative</fullName>
    </submittedName>
</protein>